<name>A0A2P2QKQ1_RHIMU</name>
<organism evidence="1">
    <name type="scientific">Rhizophora mucronata</name>
    <name type="common">Asiatic mangrove</name>
    <dbReference type="NCBI Taxonomy" id="61149"/>
    <lineage>
        <taxon>Eukaryota</taxon>
        <taxon>Viridiplantae</taxon>
        <taxon>Streptophyta</taxon>
        <taxon>Embryophyta</taxon>
        <taxon>Tracheophyta</taxon>
        <taxon>Spermatophyta</taxon>
        <taxon>Magnoliopsida</taxon>
        <taxon>eudicotyledons</taxon>
        <taxon>Gunneridae</taxon>
        <taxon>Pentapetalae</taxon>
        <taxon>rosids</taxon>
        <taxon>fabids</taxon>
        <taxon>Malpighiales</taxon>
        <taxon>Rhizophoraceae</taxon>
        <taxon>Rhizophora</taxon>
    </lineage>
</organism>
<proteinExistence type="predicted"/>
<sequence>MLATTLRQNSVGSRDRLHHHLRRINNWTLRQAFWVKQNRFGCVTYAYFSFGS</sequence>
<evidence type="ECO:0000313" key="1">
    <source>
        <dbReference type="EMBL" id="MBX67579.1"/>
    </source>
</evidence>
<dbReference type="EMBL" id="GGEC01087095">
    <property type="protein sequence ID" value="MBX67579.1"/>
    <property type="molecule type" value="Transcribed_RNA"/>
</dbReference>
<accession>A0A2P2QKQ1</accession>
<reference evidence="1" key="1">
    <citation type="submission" date="2018-02" db="EMBL/GenBank/DDBJ databases">
        <title>Rhizophora mucronata_Transcriptome.</title>
        <authorList>
            <person name="Meera S.P."/>
            <person name="Sreeshan A."/>
            <person name="Augustine A."/>
        </authorList>
    </citation>
    <scope>NUCLEOTIDE SEQUENCE</scope>
    <source>
        <tissue evidence="1">Leaf</tissue>
    </source>
</reference>
<protein>
    <submittedName>
        <fullName evidence="1">Uncharacterized protein</fullName>
    </submittedName>
</protein>
<dbReference type="AlphaFoldDB" id="A0A2P2QKQ1"/>